<gene>
    <name evidence="2" type="ORF">F0L74_01325</name>
</gene>
<reference evidence="2 3" key="2">
    <citation type="submission" date="2019-09" db="EMBL/GenBank/DDBJ databases">
        <authorList>
            <person name="Jin C."/>
        </authorList>
    </citation>
    <scope>NUCLEOTIDE SEQUENCE [LARGE SCALE GENOMIC DNA]</scope>
    <source>
        <strain evidence="2 3">BN140078</strain>
    </source>
</reference>
<evidence type="ECO:0000313" key="3">
    <source>
        <dbReference type="Proteomes" id="UP000324611"/>
    </source>
</evidence>
<dbReference type="EMBL" id="VUOC01000001">
    <property type="protein sequence ID" value="KAA2244644.1"/>
    <property type="molecule type" value="Genomic_DNA"/>
</dbReference>
<keyword evidence="3" id="KW-1185">Reference proteome</keyword>
<feature type="transmembrane region" description="Helical" evidence="1">
    <location>
        <begin position="48"/>
        <end position="67"/>
    </location>
</feature>
<keyword evidence="1" id="KW-1133">Transmembrane helix</keyword>
<sequence length="77" mass="9114">MKQHWFKKQGWIYIPTSIPGSLLTIFALVLVGWCCWTIDRSTRSLPDALIHFFGYFTCVAFWWKWIAEKTAQKNNES</sequence>
<name>A0A5B2W0N0_9BACT</name>
<reference evidence="2 3" key="1">
    <citation type="submission" date="2019-09" db="EMBL/GenBank/DDBJ databases">
        <title>Chitinophaga ginsengihumi sp. nov., isolated from soil of ginseng rhizosphere.</title>
        <authorList>
            <person name="Lee J."/>
        </authorList>
    </citation>
    <scope>NUCLEOTIDE SEQUENCE [LARGE SCALE GENOMIC DNA]</scope>
    <source>
        <strain evidence="2 3">BN140078</strain>
    </source>
</reference>
<evidence type="ECO:0000256" key="1">
    <source>
        <dbReference type="SAM" id="Phobius"/>
    </source>
</evidence>
<dbReference type="AlphaFoldDB" id="A0A5B2W0N0"/>
<accession>A0A5B2W0N0</accession>
<proteinExistence type="predicted"/>
<dbReference type="RefSeq" id="WP_149836041.1">
    <property type="nucleotide sequence ID" value="NZ_VUOC01000001.1"/>
</dbReference>
<comment type="caution">
    <text evidence="2">The sequence shown here is derived from an EMBL/GenBank/DDBJ whole genome shotgun (WGS) entry which is preliminary data.</text>
</comment>
<dbReference type="Proteomes" id="UP000324611">
    <property type="component" value="Unassembled WGS sequence"/>
</dbReference>
<evidence type="ECO:0000313" key="2">
    <source>
        <dbReference type="EMBL" id="KAA2244644.1"/>
    </source>
</evidence>
<keyword evidence="1" id="KW-0472">Membrane</keyword>
<organism evidence="2 3">
    <name type="scientific">Chitinophaga agrisoli</name>
    <dbReference type="NCBI Taxonomy" id="2607653"/>
    <lineage>
        <taxon>Bacteria</taxon>
        <taxon>Pseudomonadati</taxon>
        <taxon>Bacteroidota</taxon>
        <taxon>Chitinophagia</taxon>
        <taxon>Chitinophagales</taxon>
        <taxon>Chitinophagaceae</taxon>
        <taxon>Chitinophaga</taxon>
    </lineage>
</organism>
<feature type="transmembrane region" description="Helical" evidence="1">
    <location>
        <begin position="12"/>
        <end position="36"/>
    </location>
</feature>
<keyword evidence="1" id="KW-0812">Transmembrane</keyword>
<protein>
    <submittedName>
        <fullName evidence="2">Uncharacterized protein</fullName>
    </submittedName>
</protein>